<accession>A0A8K0QV01</accession>
<gene>
    <name evidence="1" type="ORF">FB567DRAFT_583849</name>
</gene>
<dbReference type="OrthoDB" id="3664397at2759"/>
<proteinExistence type="predicted"/>
<sequence>MTEADILLQLLPGVPAGGEFRQQLETRGSPFRAFLQDILVKCWDIPGVSTTEAIALALLSRPDRRATKSCILDIVRKFSCIAYPEPMPGSARYINVTILFEAINQYLGQETLQFEVSFPPDGYRRLRAQPRLSDTEASKKCWAEDIGAEMIEEERLEFEYPFDKWVGLVNWPEYFDAEYNRRREEGTGPQEHVFVLPPNQENVIFENRYIALDTSTCSTTSSTPSTAEVAACSEQPQKGAAISFDSLPKQVKIKILRYLLLLPGKVRVTATVKDLGNYECRPESYIDTIPATKYKFGLAVKAPRGLVPKGFTENIYERGYYWNFGNVTTLLAPAAANRELWILCREIFHGENHFEVLDDFLDDRLPDKIPGDSAAGEQLAHRWLELMSGCRNSEEGHTFGEPPLTIIRELPLTIIRELTIDLGGSSSIPVCT</sequence>
<evidence type="ECO:0000313" key="1">
    <source>
        <dbReference type="EMBL" id="KAH7073161.1"/>
    </source>
</evidence>
<dbReference type="Proteomes" id="UP000813461">
    <property type="component" value="Unassembled WGS sequence"/>
</dbReference>
<evidence type="ECO:0000313" key="2">
    <source>
        <dbReference type="Proteomes" id="UP000813461"/>
    </source>
</evidence>
<comment type="caution">
    <text evidence="1">The sequence shown here is derived from an EMBL/GenBank/DDBJ whole genome shotgun (WGS) entry which is preliminary data.</text>
</comment>
<dbReference type="AlphaFoldDB" id="A0A8K0QV01"/>
<dbReference type="EMBL" id="JAGMVJ010000022">
    <property type="protein sequence ID" value="KAH7073161.1"/>
    <property type="molecule type" value="Genomic_DNA"/>
</dbReference>
<organism evidence="1 2">
    <name type="scientific">Paraphoma chrysanthemicola</name>
    <dbReference type="NCBI Taxonomy" id="798071"/>
    <lineage>
        <taxon>Eukaryota</taxon>
        <taxon>Fungi</taxon>
        <taxon>Dikarya</taxon>
        <taxon>Ascomycota</taxon>
        <taxon>Pezizomycotina</taxon>
        <taxon>Dothideomycetes</taxon>
        <taxon>Pleosporomycetidae</taxon>
        <taxon>Pleosporales</taxon>
        <taxon>Pleosporineae</taxon>
        <taxon>Phaeosphaeriaceae</taxon>
        <taxon>Paraphoma</taxon>
    </lineage>
</organism>
<reference evidence="1" key="1">
    <citation type="journal article" date="2021" name="Nat. Commun.">
        <title>Genetic determinants of endophytism in the Arabidopsis root mycobiome.</title>
        <authorList>
            <person name="Mesny F."/>
            <person name="Miyauchi S."/>
            <person name="Thiergart T."/>
            <person name="Pickel B."/>
            <person name="Atanasova L."/>
            <person name="Karlsson M."/>
            <person name="Huettel B."/>
            <person name="Barry K.W."/>
            <person name="Haridas S."/>
            <person name="Chen C."/>
            <person name="Bauer D."/>
            <person name="Andreopoulos W."/>
            <person name="Pangilinan J."/>
            <person name="LaButti K."/>
            <person name="Riley R."/>
            <person name="Lipzen A."/>
            <person name="Clum A."/>
            <person name="Drula E."/>
            <person name="Henrissat B."/>
            <person name="Kohler A."/>
            <person name="Grigoriev I.V."/>
            <person name="Martin F.M."/>
            <person name="Hacquard S."/>
        </authorList>
    </citation>
    <scope>NUCLEOTIDE SEQUENCE</scope>
    <source>
        <strain evidence="1">MPI-SDFR-AT-0120</strain>
    </source>
</reference>
<protein>
    <submittedName>
        <fullName evidence="1">Uncharacterized protein</fullName>
    </submittedName>
</protein>
<keyword evidence="2" id="KW-1185">Reference proteome</keyword>
<name>A0A8K0QV01_9PLEO</name>